<evidence type="ECO:0000256" key="2">
    <source>
        <dbReference type="SAM" id="SignalP"/>
    </source>
</evidence>
<dbReference type="WBParaSite" id="PSU_v2.g14770.t1">
    <property type="protein sequence ID" value="PSU_v2.g14770.t1"/>
    <property type="gene ID" value="PSU_v2.g14770"/>
</dbReference>
<proteinExistence type="predicted"/>
<protein>
    <submittedName>
        <fullName evidence="4">Uncharacterized protein</fullName>
    </submittedName>
</protein>
<keyword evidence="3" id="KW-1185">Reference proteome</keyword>
<feature type="signal peptide" evidence="2">
    <location>
        <begin position="1"/>
        <end position="20"/>
    </location>
</feature>
<evidence type="ECO:0000313" key="3">
    <source>
        <dbReference type="Proteomes" id="UP000887577"/>
    </source>
</evidence>
<feature type="compositionally biased region" description="Low complexity" evidence="1">
    <location>
        <begin position="81"/>
        <end position="93"/>
    </location>
</feature>
<keyword evidence="2" id="KW-0732">Signal</keyword>
<sequence length="329" mass="33980">MNCHQLIAAILLINFSLIVARPQYDFGGAEVGKSPAPPPKKELTKVSGDAHPEKAEENSFGGLIKSDTLQPASEPEPPGITTPTPIITPAAEENSVAPAITEPIPPTGDAEKAPESVTPVEQILHLKKVEQAPVVTDVPMAPDANLPPVAEIPKPDSEAQTETSIPEVITIASEKGETIVDSSPSGEKSGMEIEATSIAAEITAEPLVTETSAPVIEQQGETTAADIAPETSSESQTPAPAAENSVAPEAIASPEANSVAEPIPAKEEVSPAESDYTPPLPPAESTTIAAETAVSQDAPKEGISAPEIIEVSTIAQPKTEEASKILHLL</sequence>
<feature type="chain" id="PRO_5037228623" evidence="2">
    <location>
        <begin position="21"/>
        <end position="329"/>
    </location>
</feature>
<evidence type="ECO:0000313" key="4">
    <source>
        <dbReference type="WBParaSite" id="PSU_v2.g14770.t1"/>
    </source>
</evidence>
<feature type="compositionally biased region" description="Low complexity" evidence="1">
    <location>
        <begin position="192"/>
        <end position="205"/>
    </location>
</feature>
<reference evidence="4" key="1">
    <citation type="submission" date="2022-11" db="UniProtKB">
        <authorList>
            <consortium name="WormBaseParasite"/>
        </authorList>
    </citation>
    <scope>IDENTIFICATION</scope>
</reference>
<feature type="region of interest" description="Disordered" evidence="1">
    <location>
        <begin position="28"/>
        <end position="118"/>
    </location>
</feature>
<accession>A0A914Y3K7</accession>
<dbReference type="AlphaFoldDB" id="A0A914Y3K7"/>
<feature type="compositionally biased region" description="Basic and acidic residues" evidence="1">
    <location>
        <begin position="39"/>
        <end position="57"/>
    </location>
</feature>
<organism evidence="3 4">
    <name type="scientific">Panagrolaimus superbus</name>
    <dbReference type="NCBI Taxonomy" id="310955"/>
    <lineage>
        <taxon>Eukaryota</taxon>
        <taxon>Metazoa</taxon>
        <taxon>Ecdysozoa</taxon>
        <taxon>Nematoda</taxon>
        <taxon>Chromadorea</taxon>
        <taxon>Rhabditida</taxon>
        <taxon>Tylenchina</taxon>
        <taxon>Panagrolaimomorpha</taxon>
        <taxon>Panagrolaimoidea</taxon>
        <taxon>Panagrolaimidae</taxon>
        <taxon>Panagrolaimus</taxon>
    </lineage>
</organism>
<dbReference type="Proteomes" id="UP000887577">
    <property type="component" value="Unplaced"/>
</dbReference>
<feature type="region of interest" description="Disordered" evidence="1">
    <location>
        <begin position="135"/>
        <end position="305"/>
    </location>
</feature>
<name>A0A914Y3K7_9BILA</name>
<feature type="compositionally biased region" description="Polar residues" evidence="1">
    <location>
        <begin position="284"/>
        <end position="295"/>
    </location>
</feature>
<evidence type="ECO:0000256" key="1">
    <source>
        <dbReference type="SAM" id="MobiDB-lite"/>
    </source>
</evidence>